<sequence length="629" mass="72386">MWQPLSFLSSVYRLEALDTRLVTSRSLPYRPVAPGDEAIAHKKQSQPQSSVEGRAQPAKWKSPEFILYYVFLAVVIPYMFWIAYDVSRPSDPRYPKYEHLLAPGWIPGRMVDASDPQYHTFRSNLPYMGALLIVHPLLRRLYNILRPVSVDTPSPADRAEARLQQRVSFDAIFAPILLVALHGFSAFKVLLILYVNYTLATTLPKQHIPTATWIFNVGILFANELCSGYRFKDIATFLGSTDGLLHSTGEWMDSWGGILSRWEILFNITVLRLVSFNLDYYWSLDRRSMSPIELVANKEKERADKQRKRQEDPANLSERERVSTPAKPRDYSFRNYLAYAIYAPLYLAGPILTFNDYIAQQRHQVSGIETPRTVRYALRFVLALLAMEVVLHFDYVGAISQAQPVWGSYTAAQLSLLSYFNLHLIWMKLMLAWRLFRLWALLDGVDPPENIIRCVSNNYSTLSFWRAWHRSYNRWLIRYMYVPLGGADFRSRKAATRSIVTYLVIFTFVALWHDIQLRLLIWGWLIVLFFIPEVAAAYFFPAQAWADRPTAYRMMCAAGAVVNVLMMMSANLVGFAVGLDGLESILKGIFHDFSGLMFLGMACLTLFVGIQIMFEVRESEMRKGIRLKC</sequence>
<dbReference type="InterPro" id="IPR051085">
    <property type="entry name" value="MB_O-acyltransferase"/>
</dbReference>
<dbReference type="PANTHER" id="PTHR13285:SF18">
    <property type="entry name" value="PROTEIN-CYSTEINE N-PALMITOYLTRANSFERASE RASP"/>
    <property type="match status" value="1"/>
</dbReference>
<feature type="transmembrane region" description="Helical" evidence="7">
    <location>
        <begin position="552"/>
        <end position="573"/>
    </location>
</feature>
<feature type="transmembrane region" description="Helical" evidence="7">
    <location>
        <begin position="172"/>
        <end position="195"/>
    </location>
</feature>
<feature type="region of interest" description="Disordered" evidence="6">
    <location>
        <begin position="300"/>
        <end position="325"/>
    </location>
</feature>
<reference evidence="8 9" key="1">
    <citation type="journal article" date="2019" name="Mol. Biol. Evol.">
        <title>Blast fungal genomes show frequent chromosomal changes, gene gains and losses, and effector gene turnover.</title>
        <authorList>
            <person name="Gomez Luciano L.B."/>
            <person name="Jason Tsai I."/>
            <person name="Chuma I."/>
            <person name="Tosa Y."/>
            <person name="Chen Y.H."/>
            <person name="Li J.Y."/>
            <person name="Li M.Y."/>
            <person name="Jade Lu M.Y."/>
            <person name="Nakayashiki H."/>
            <person name="Li W.H."/>
        </authorList>
    </citation>
    <scope>NUCLEOTIDE SEQUENCE [LARGE SCALE GENOMIC DNA]</scope>
    <source>
        <strain evidence="8">MZ5-1-6</strain>
    </source>
</reference>
<evidence type="ECO:0000256" key="7">
    <source>
        <dbReference type="SAM" id="Phobius"/>
    </source>
</evidence>
<keyword evidence="5 7" id="KW-0472">Membrane</keyword>
<dbReference type="InterPro" id="IPR004299">
    <property type="entry name" value="MBOAT_fam"/>
</dbReference>
<evidence type="ECO:0000313" key="9">
    <source>
        <dbReference type="Proteomes" id="UP000294847"/>
    </source>
</evidence>
<protein>
    <recommendedName>
        <fullName evidence="10">Glycerol uptake protein 1</fullName>
    </recommendedName>
</protein>
<feature type="transmembrane region" description="Helical" evidence="7">
    <location>
        <begin position="593"/>
        <end position="614"/>
    </location>
</feature>
<proteinExistence type="inferred from homology"/>
<evidence type="ECO:0000256" key="4">
    <source>
        <dbReference type="ARBA" id="ARBA00022989"/>
    </source>
</evidence>
<dbReference type="AlphaFoldDB" id="A0A4V1C6N2"/>
<evidence type="ECO:0008006" key="10">
    <source>
        <dbReference type="Google" id="ProtNLM"/>
    </source>
</evidence>
<dbReference type="Pfam" id="PF03062">
    <property type="entry name" value="MBOAT"/>
    <property type="match status" value="1"/>
</dbReference>
<evidence type="ECO:0000256" key="2">
    <source>
        <dbReference type="ARBA" id="ARBA00010323"/>
    </source>
</evidence>
<dbReference type="EMBL" id="CP034207">
    <property type="protein sequence ID" value="QBZ60478.1"/>
    <property type="molecule type" value="Genomic_DNA"/>
</dbReference>
<feature type="transmembrane region" description="Helical" evidence="7">
    <location>
        <begin position="405"/>
        <end position="427"/>
    </location>
</feature>
<accession>A0A4V1C6N2</accession>
<gene>
    <name evidence="8" type="ORF">PoMZ_07419</name>
</gene>
<evidence type="ECO:0000256" key="1">
    <source>
        <dbReference type="ARBA" id="ARBA00004141"/>
    </source>
</evidence>
<feature type="transmembrane region" description="Helical" evidence="7">
    <location>
        <begin position="376"/>
        <end position="393"/>
    </location>
</feature>
<keyword evidence="4 7" id="KW-1133">Transmembrane helix</keyword>
<dbReference type="GO" id="GO:0006506">
    <property type="term" value="P:GPI anchor biosynthetic process"/>
    <property type="evidence" value="ECO:0007669"/>
    <property type="project" value="TreeGrafter"/>
</dbReference>
<comment type="subcellular location">
    <subcellularLocation>
        <location evidence="1">Membrane</location>
        <topology evidence="1">Multi-pass membrane protein</topology>
    </subcellularLocation>
</comment>
<dbReference type="VEuPathDB" id="FungiDB:M_BR32_EuGene_00033221"/>
<feature type="transmembrane region" description="Helical" evidence="7">
    <location>
        <begin position="66"/>
        <end position="84"/>
    </location>
</feature>
<dbReference type="PANTHER" id="PTHR13285">
    <property type="entry name" value="ACYLTRANSFERASE"/>
    <property type="match status" value="1"/>
</dbReference>
<feature type="transmembrane region" description="Helical" evidence="7">
    <location>
        <begin position="499"/>
        <end position="515"/>
    </location>
</feature>
<dbReference type="Proteomes" id="UP000294847">
    <property type="component" value="Chromosome 4"/>
</dbReference>
<dbReference type="GO" id="GO:0008374">
    <property type="term" value="F:O-acyltransferase activity"/>
    <property type="evidence" value="ECO:0007669"/>
    <property type="project" value="TreeGrafter"/>
</dbReference>
<dbReference type="GO" id="GO:0016020">
    <property type="term" value="C:membrane"/>
    <property type="evidence" value="ECO:0007669"/>
    <property type="project" value="UniProtKB-SubCell"/>
</dbReference>
<keyword evidence="3 7" id="KW-0812">Transmembrane</keyword>
<evidence type="ECO:0000256" key="6">
    <source>
        <dbReference type="SAM" id="MobiDB-lite"/>
    </source>
</evidence>
<evidence type="ECO:0000256" key="3">
    <source>
        <dbReference type="ARBA" id="ARBA00022692"/>
    </source>
</evidence>
<evidence type="ECO:0000313" key="8">
    <source>
        <dbReference type="EMBL" id="QBZ60478.1"/>
    </source>
</evidence>
<feature type="transmembrane region" description="Helical" evidence="7">
    <location>
        <begin position="336"/>
        <end position="355"/>
    </location>
</feature>
<organism evidence="8 9">
    <name type="scientific">Pyricularia oryzae</name>
    <name type="common">Rice blast fungus</name>
    <name type="synonym">Magnaporthe oryzae</name>
    <dbReference type="NCBI Taxonomy" id="318829"/>
    <lineage>
        <taxon>Eukaryota</taxon>
        <taxon>Fungi</taxon>
        <taxon>Dikarya</taxon>
        <taxon>Ascomycota</taxon>
        <taxon>Pezizomycotina</taxon>
        <taxon>Sordariomycetes</taxon>
        <taxon>Sordariomycetidae</taxon>
        <taxon>Magnaporthales</taxon>
        <taxon>Pyriculariaceae</taxon>
        <taxon>Pyricularia</taxon>
    </lineage>
</organism>
<comment type="similarity">
    <text evidence="2">Belongs to the membrane-bound acyltransferase family.</text>
</comment>
<dbReference type="GO" id="GO:0005783">
    <property type="term" value="C:endoplasmic reticulum"/>
    <property type="evidence" value="ECO:0007669"/>
    <property type="project" value="TreeGrafter"/>
</dbReference>
<evidence type="ECO:0000256" key="5">
    <source>
        <dbReference type="ARBA" id="ARBA00023136"/>
    </source>
</evidence>
<name>A0A4V1C6N2_PYROR</name>
<feature type="transmembrane region" description="Helical" evidence="7">
    <location>
        <begin position="521"/>
        <end position="540"/>
    </location>
</feature>